<evidence type="ECO:0000313" key="3">
    <source>
        <dbReference type="EMBL" id="KAK1632711.1"/>
    </source>
</evidence>
<gene>
    <name evidence="3" type="ORF">QYE76_007026</name>
</gene>
<protein>
    <submittedName>
        <fullName evidence="3">Uncharacterized protein</fullName>
    </submittedName>
</protein>
<evidence type="ECO:0000256" key="1">
    <source>
        <dbReference type="ARBA" id="ARBA00009861"/>
    </source>
</evidence>
<evidence type="ECO:0000256" key="2">
    <source>
        <dbReference type="ARBA" id="ARBA00022679"/>
    </source>
</evidence>
<name>A0AAD8RZD7_LOLMU</name>
<dbReference type="GO" id="GO:0016747">
    <property type="term" value="F:acyltransferase activity, transferring groups other than amino-acyl groups"/>
    <property type="evidence" value="ECO:0007669"/>
    <property type="project" value="UniProtKB-ARBA"/>
</dbReference>
<dbReference type="AlphaFoldDB" id="A0AAD8RZD7"/>
<comment type="similarity">
    <text evidence="1">Belongs to the plant acyltransferase family.</text>
</comment>
<accession>A0AAD8RZD7</accession>
<reference evidence="3" key="1">
    <citation type="submission" date="2023-07" db="EMBL/GenBank/DDBJ databases">
        <title>A chromosome-level genome assembly of Lolium multiflorum.</title>
        <authorList>
            <person name="Chen Y."/>
            <person name="Copetti D."/>
            <person name="Kolliker R."/>
            <person name="Studer B."/>
        </authorList>
    </citation>
    <scope>NUCLEOTIDE SEQUENCE</scope>
    <source>
        <strain evidence="3">02402/16</strain>
        <tissue evidence="3">Leaf</tissue>
    </source>
</reference>
<dbReference type="InterPro" id="IPR050898">
    <property type="entry name" value="Plant_acyltransferase"/>
</dbReference>
<dbReference type="Gene3D" id="3.30.559.10">
    <property type="entry name" value="Chloramphenicol acetyltransferase-like domain"/>
    <property type="match status" value="2"/>
</dbReference>
<keyword evidence="4" id="KW-1185">Reference proteome</keyword>
<comment type="caution">
    <text evidence="3">The sequence shown here is derived from an EMBL/GenBank/DDBJ whole genome shotgun (WGS) entry which is preliminary data.</text>
</comment>
<dbReference type="EMBL" id="JAUUTY010000005">
    <property type="protein sequence ID" value="KAK1632711.1"/>
    <property type="molecule type" value="Genomic_DNA"/>
</dbReference>
<dbReference type="Pfam" id="PF02458">
    <property type="entry name" value="Transferase"/>
    <property type="match status" value="1"/>
</dbReference>
<keyword evidence="2" id="KW-0808">Transferase</keyword>
<dbReference type="PANTHER" id="PTHR31147">
    <property type="entry name" value="ACYL TRANSFERASE 4"/>
    <property type="match status" value="1"/>
</dbReference>
<evidence type="ECO:0000313" key="4">
    <source>
        <dbReference type="Proteomes" id="UP001231189"/>
    </source>
</evidence>
<dbReference type="InterPro" id="IPR023213">
    <property type="entry name" value="CAT-like_dom_sf"/>
</dbReference>
<dbReference type="PANTHER" id="PTHR31147:SF66">
    <property type="entry name" value="OS05G0315700 PROTEIN"/>
    <property type="match status" value="1"/>
</dbReference>
<organism evidence="3 4">
    <name type="scientific">Lolium multiflorum</name>
    <name type="common">Italian ryegrass</name>
    <name type="synonym">Lolium perenne subsp. multiflorum</name>
    <dbReference type="NCBI Taxonomy" id="4521"/>
    <lineage>
        <taxon>Eukaryota</taxon>
        <taxon>Viridiplantae</taxon>
        <taxon>Streptophyta</taxon>
        <taxon>Embryophyta</taxon>
        <taxon>Tracheophyta</taxon>
        <taxon>Spermatophyta</taxon>
        <taxon>Magnoliopsida</taxon>
        <taxon>Liliopsida</taxon>
        <taxon>Poales</taxon>
        <taxon>Poaceae</taxon>
        <taxon>BOP clade</taxon>
        <taxon>Pooideae</taxon>
        <taxon>Poodae</taxon>
        <taxon>Poeae</taxon>
        <taxon>Poeae Chloroplast Group 2 (Poeae type)</taxon>
        <taxon>Loliodinae</taxon>
        <taxon>Loliinae</taxon>
        <taxon>Lolium</taxon>
    </lineage>
</organism>
<sequence>MVQDELTVRRGTPSLVAPARETPRESKPLSDLDDQNCMRIYLVGIYAFRGNASKQGVDPAVVVRGALAEALVHYYPLAGRLREEAGRKLVVDCAGQGVAFVEADANMALDDLGEVRYPPFPRSEEFVYDDHVYMANLPPGLLLPEIIGQPLLYVQVTRFMCGGFIVGTRTCHCLTDGSGVAQFLKSVGELARGADSPSVPPVWSRDIFNAREPPCPSFPHPEFQEPAGGDDRLMYTPPHELERVEFSFGPEAIAALHSRAAPGKPASRFDLVAACLWRSRTAALGYAPGDEVRCGMPVDARGKRPADFGREIPKGFYGNAIACTVACCTAEELCGRDLGYAVGLVREAKATVTYEYMQSLADRMVLEGRPVPEAKRTFTVSDLSNVGLEDVDFGWGNAVYGGPPMNALYQLPGGATFFRRRKNGSGEEETYGAIYLPKDCVARYMKEVEALTTTITETALRARY</sequence>
<dbReference type="Proteomes" id="UP001231189">
    <property type="component" value="Unassembled WGS sequence"/>
</dbReference>
<proteinExistence type="inferred from homology"/>